<dbReference type="EMBL" id="PP965177">
    <property type="protein sequence ID" value="XDJ02501.1"/>
    <property type="molecule type" value="Genomic_DNA"/>
</dbReference>
<organism evidence="1">
    <name type="scientific">Bacillus phage KoopaTroopa</name>
    <dbReference type="NCBI Taxonomy" id="3234046"/>
    <lineage>
        <taxon>Viruses</taxon>
        <taxon>Duplodnaviria</taxon>
        <taxon>Heunggongvirae</taxon>
        <taxon>Uroviricota</taxon>
        <taxon>Caudoviricetes</taxon>
    </lineage>
</organism>
<protein>
    <submittedName>
        <fullName evidence="1">Uncharacterized protein</fullName>
    </submittedName>
</protein>
<proteinExistence type="predicted"/>
<name>A0AB39C7E7_9CAUD</name>
<accession>A0AB39C7E7</accession>
<sequence>MDNKELDILMKVYGFRYRTATEVLGLEERRKRWVMALLKQAYEKGVDKR</sequence>
<reference evidence="1" key="1">
    <citation type="submission" date="2024-06" db="EMBL/GenBank/DDBJ databases">
        <authorList>
            <person name="Lee H."/>
            <person name="Agrawal S."/>
        </authorList>
    </citation>
    <scope>NUCLEOTIDE SEQUENCE</scope>
</reference>
<evidence type="ECO:0000313" key="1">
    <source>
        <dbReference type="EMBL" id="XDJ02501.1"/>
    </source>
</evidence>